<organism evidence="1">
    <name type="scientific">marine metagenome</name>
    <dbReference type="NCBI Taxonomy" id="408172"/>
    <lineage>
        <taxon>unclassified sequences</taxon>
        <taxon>metagenomes</taxon>
        <taxon>ecological metagenomes</taxon>
    </lineage>
</organism>
<gene>
    <name evidence="1" type="ORF">METZ01_LOCUS340838</name>
</gene>
<accession>A0A382QR31</accession>
<dbReference type="EMBL" id="UINC01116324">
    <property type="protein sequence ID" value="SVC87984.1"/>
    <property type="molecule type" value="Genomic_DNA"/>
</dbReference>
<protein>
    <submittedName>
        <fullName evidence="1">Uncharacterized protein</fullName>
    </submittedName>
</protein>
<reference evidence="1" key="1">
    <citation type="submission" date="2018-05" db="EMBL/GenBank/DDBJ databases">
        <authorList>
            <person name="Lanie J.A."/>
            <person name="Ng W.-L."/>
            <person name="Kazmierczak K.M."/>
            <person name="Andrzejewski T.M."/>
            <person name="Davidsen T.M."/>
            <person name="Wayne K.J."/>
            <person name="Tettelin H."/>
            <person name="Glass J.I."/>
            <person name="Rusch D."/>
            <person name="Podicherti R."/>
            <person name="Tsui H.-C.T."/>
            <person name="Winkler M.E."/>
        </authorList>
    </citation>
    <scope>NUCLEOTIDE SEQUENCE</scope>
</reference>
<dbReference type="AlphaFoldDB" id="A0A382QR31"/>
<proteinExistence type="predicted"/>
<evidence type="ECO:0000313" key="1">
    <source>
        <dbReference type="EMBL" id="SVC87984.1"/>
    </source>
</evidence>
<name>A0A382QR31_9ZZZZ</name>
<sequence>MATVITNKDQTSIVSATTTDGAVTLAEMTKSGETVTTANIVEIFWTVNGTNTWLVDRGGTAIGQFSGSGHWDLTSSGISLATGNTADIGLTLSGGTGYIIVKVHKLP</sequence>